<comment type="caution">
    <text evidence="2">The sequence shown here is derived from an EMBL/GenBank/DDBJ whole genome shotgun (WGS) entry which is preliminary data.</text>
</comment>
<accession>A0ABN8LXX2</accession>
<reference evidence="2 3" key="1">
    <citation type="submission" date="2022-05" db="EMBL/GenBank/DDBJ databases">
        <authorList>
            <consortium name="Genoscope - CEA"/>
            <person name="William W."/>
        </authorList>
    </citation>
    <scope>NUCLEOTIDE SEQUENCE [LARGE SCALE GENOMIC DNA]</scope>
</reference>
<organism evidence="2 3">
    <name type="scientific">Porites evermanni</name>
    <dbReference type="NCBI Taxonomy" id="104178"/>
    <lineage>
        <taxon>Eukaryota</taxon>
        <taxon>Metazoa</taxon>
        <taxon>Cnidaria</taxon>
        <taxon>Anthozoa</taxon>
        <taxon>Hexacorallia</taxon>
        <taxon>Scleractinia</taxon>
        <taxon>Fungiina</taxon>
        <taxon>Poritidae</taxon>
        <taxon>Porites</taxon>
    </lineage>
</organism>
<feature type="non-terminal residue" evidence="2">
    <location>
        <position position="214"/>
    </location>
</feature>
<keyword evidence="3" id="KW-1185">Reference proteome</keyword>
<dbReference type="Proteomes" id="UP001159427">
    <property type="component" value="Unassembled WGS sequence"/>
</dbReference>
<feature type="region of interest" description="Disordered" evidence="1">
    <location>
        <begin position="99"/>
        <end position="139"/>
    </location>
</feature>
<feature type="compositionally biased region" description="Basic and acidic residues" evidence="1">
    <location>
        <begin position="118"/>
        <end position="139"/>
    </location>
</feature>
<dbReference type="EMBL" id="CALNXI010000208">
    <property type="protein sequence ID" value="CAH3022157.1"/>
    <property type="molecule type" value="Genomic_DNA"/>
</dbReference>
<feature type="compositionally biased region" description="Low complexity" evidence="1">
    <location>
        <begin position="99"/>
        <end position="112"/>
    </location>
</feature>
<sequence length="214" mass="24838">FSSVNHFENDEMDPHWDHQGEIPWRYYGVQPVPLQYQHFQYNPAVQQSWAEGIQLQHGQATFMLPYWTTTAEQQQYAAQQQFAAMRVQQCATQNQQVATQQQQAAPKPQNVATKHQQGAKEHQDEEKQQKEKTGTTKTVQERLDSASKTIHGLKDEVAYYKSSYQKATEDLGVADQEQRSLAQRCELWKKSSQRKDLVCQRLEKEKAVLSKKIQ</sequence>
<evidence type="ECO:0000256" key="1">
    <source>
        <dbReference type="SAM" id="MobiDB-lite"/>
    </source>
</evidence>
<feature type="non-terminal residue" evidence="2">
    <location>
        <position position="1"/>
    </location>
</feature>
<gene>
    <name evidence="2" type="ORF">PEVE_00014338</name>
</gene>
<evidence type="ECO:0000313" key="3">
    <source>
        <dbReference type="Proteomes" id="UP001159427"/>
    </source>
</evidence>
<name>A0ABN8LXX2_9CNID</name>
<protein>
    <submittedName>
        <fullName evidence="2">Uncharacterized protein</fullName>
    </submittedName>
</protein>
<proteinExistence type="predicted"/>
<evidence type="ECO:0000313" key="2">
    <source>
        <dbReference type="EMBL" id="CAH3022157.1"/>
    </source>
</evidence>